<organism evidence="1 2">
    <name type="scientific">Ciona intestinalis</name>
    <name type="common">Transparent sea squirt</name>
    <name type="synonym">Ascidia intestinalis</name>
    <dbReference type="NCBI Taxonomy" id="7719"/>
    <lineage>
        <taxon>Eukaryota</taxon>
        <taxon>Metazoa</taxon>
        <taxon>Chordata</taxon>
        <taxon>Tunicata</taxon>
        <taxon>Ascidiacea</taxon>
        <taxon>Phlebobranchia</taxon>
        <taxon>Cionidae</taxon>
        <taxon>Ciona</taxon>
    </lineage>
</organism>
<dbReference type="EMBL" id="EAAA01002581">
    <property type="status" value="NOT_ANNOTATED_CDS"/>
    <property type="molecule type" value="Genomic_DNA"/>
</dbReference>
<accession>H2XSX3</accession>
<protein>
    <submittedName>
        <fullName evidence="1">Uncharacterized protein</fullName>
    </submittedName>
</protein>
<reference evidence="1" key="2">
    <citation type="journal article" date="2008" name="Genome Biol.">
        <title>Improved genome assembly and evidence-based global gene model set for the chordate Ciona intestinalis: new insight into intron and operon populations.</title>
        <authorList>
            <person name="Satou Y."/>
            <person name="Mineta K."/>
            <person name="Ogasawara M."/>
            <person name="Sasakura Y."/>
            <person name="Shoguchi E."/>
            <person name="Ueno K."/>
            <person name="Yamada L."/>
            <person name="Matsumoto J."/>
            <person name="Wasserscheid J."/>
            <person name="Dewar K."/>
            <person name="Wiley G.B."/>
            <person name="Macmil S.L."/>
            <person name="Roe B.A."/>
            <person name="Zeller R.W."/>
            <person name="Hastings K.E."/>
            <person name="Lemaire P."/>
            <person name="Lindquist E."/>
            <person name="Endo T."/>
            <person name="Hotta K."/>
            <person name="Inaba K."/>
        </authorList>
    </citation>
    <scope>NUCLEOTIDE SEQUENCE [LARGE SCALE GENOMIC DNA]</scope>
    <source>
        <strain evidence="1">wild type</strain>
    </source>
</reference>
<keyword evidence="2" id="KW-1185">Reference proteome</keyword>
<evidence type="ECO:0000313" key="1">
    <source>
        <dbReference type="Ensembl" id="ENSCINP00000032757.1"/>
    </source>
</evidence>
<reference evidence="1" key="3">
    <citation type="submission" date="2025-08" db="UniProtKB">
        <authorList>
            <consortium name="Ensembl"/>
        </authorList>
    </citation>
    <scope>IDENTIFICATION</scope>
</reference>
<dbReference type="InParanoid" id="H2XSX3"/>
<dbReference type="HOGENOM" id="CLU_2474567_0_0_1"/>
<reference evidence="2" key="1">
    <citation type="journal article" date="2002" name="Science">
        <title>The draft genome of Ciona intestinalis: insights into chordate and vertebrate origins.</title>
        <authorList>
            <person name="Dehal P."/>
            <person name="Satou Y."/>
            <person name="Campbell R.K."/>
            <person name="Chapman J."/>
            <person name="Degnan B."/>
            <person name="De Tomaso A."/>
            <person name="Davidson B."/>
            <person name="Di Gregorio A."/>
            <person name="Gelpke M."/>
            <person name="Goodstein D.M."/>
            <person name="Harafuji N."/>
            <person name="Hastings K.E."/>
            <person name="Ho I."/>
            <person name="Hotta K."/>
            <person name="Huang W."/>
            <person name="Kawashima T."/>
            <person name="Lemaire P."/>
            <person name="Martinez D."/>
            <person name="Meinertzhagen I.A."/>
            <person name="Necula S."/>
            <person name="Nonaka M."/>
            <person name="Putnam N."/>
            <person name="Rash S."/>
            <person name="Saiga H."/>
            <person name="Satake M."/>
            <person name="Terry A."/>
            <person name="Yamada L."/>
            <person name="Wang H.G."/>
            <person name="Awazu S."/>
            <person name="Azumi K."/>
            <person name="Boore J."/>
            <person name="Branno M."/>
            <person name="Chin-Bow S."/>
            <person name="DeSantis R."/>
            <person name="Doyle S."/>
            <person name="Francino P."/>
            <person name="Keys D.N."/>
            <person name="Haga S."/>
            <person name="Hayashi H."/>
            <person name="Hino K."/>
            <person name="Imai K.S."/>
            <person name="Inaba K."/>
            <person name="Kano S."/>
            <person name="Kobayashi K."/>
            <person name="Kobayashi M."/>
            <person name="Lee B.I."/>
            <person name="Makabe K.W."/>
            <person name="Manohar C."/>
            <person name="Matassi G."/>
            <person name="Medina M."/>
            <person name="Mochizuki Y."/>
            <person name="Mount S."/>
            <person name="Morishita T."/>
            <person name="Miura S."/>
            <person name="Nakayama A."/>
            <person name="Nishizaka S."/>
            <person name="Nomoto H."/>
            <person name="Ohta F."/>
            <person name="Oishi K."/>
            <person name="Rigoutsos I."/>
            <person name="Sano M."/>
            <person name="Sasaki A."/>
            <person name="Sasakura Y."/>
            <person name="Shoguchi E."/>
            <person name="Shin-i T."/>
            <person name="Spagnuolo A."/>
            <person name="Stainier D."/>
            <person name="Suzuki M.M."/>
            <person name="Tassy O."/>
            <person name="Takatori N."/>
            <person name="Tokuoka M."/>
            <person name="Yagi K."/>
            <person name="Yoshizaki F."/>
            <person name="Wada S."/>
            <person name="Zhang C."/>
            <person name="Hyatt P.D."/>
            <person name="Larimer F."/>
            <person name="Detter C."/>
            <person name="Doggett N."/>
            <person name="Glavina T."/>
            <person name="Hawkins T."/>
            <person name="Richardson P."/>
            <person name="Lucas S."/>
            <person name="Kohara Y."/>
            <person name="Levine M."/>
            <person name="Satoh N."/>
            <person name="Rokhsar D.S."/>
        </authorList>
    </citation>
    <scope>NUCLEOTIDE SEQUENCE [LARGE SCALE GENOMIC DNA]</scope>
</reference>
<dbReference type="Proteomes" id="UP000008144">
    <property type="component" value="Chromosome 8"/>
</dbReference>
<sequence length="88" mass="9662">MLTGSVNGTSMGNARFDPIAASSRKLSCCSSFSVASPVLSVASSPLSQRTRSTLPMYLFTYSLWLGTSVHTAQNTRRHFFVGQKRWPM</sequence>
<name>H2XSX3_CIOIN</name>
<evidence type="ECO:0000313" key="2">
    <source>
        <dbReference type="Proteomes" id="UP000008144"/>
    </source>
</evidence>
<dbReference type="AlphaFoldDB" id="H2XSX3"/>
<dbReference type="Ensembl" id="ENSCINT00000031735.1">
    <property type="protein sequence ID" value="ENSCINP00000032757.1"/>
    <property type="gene ID" value="ENSCING00000023305.1"/>
</dbReference>
<proteinExistence type="predicted"/>
<reference evidence="1" key="4">
    <citation type="submission" date="2025-09" db="UniProtKB">
        <authorList>
            <consortium name="Ensembl"/>
        </authorList>
    </citation>
    <scope>IDENTIFICATION</scope>
</reference>